<evidence type="ECO:0000313" key="2">
    <source>
        <dbReference type="EMBL" id="OGY64197.1"/>
    </source>
</evidence>
<dbReference type="InterPro" id="IPR014717">
    <property type="entry name" value="Transl_elong_EF1B/ribsomal_bS6"/>
</dbReference>
<dbReference type="Gene3D" id="3.30.70.60">
    <property type="match status" value="1"/>
</dbReference>
<dbReference type="AlphaFoldDB" id="A0A1G1ZK38"/>
<reference evidence="2 3" key="1">
    <citation type="journal article" date="2016" name="Nat. Commun.">
        <title>Thousands of microbial genomes shed light on interconnected biogeochemical processes in an aquifer system.</title>
        <authorList>
            <person name="Anantharaman K."/>
            <person name="Brown C.T."/>
            <person name="Hug L.A."/>
            <person name="Sharon I."/>
            <person name="Castelle C.J."/>
            <person name="Probst A.J."/>
            <person name="Thomas B.C."/>
            <person name="Singh A."/>
            <person name="Wilkins M.J."/>
            <person name="Karaoz U."/>
            <person name="Brodie E.L."/>
            <person name="Williams K.H."/>
            <person name="Hubbard S.S."/>
            <person name="Banfield J.F."/>
        </authorList>
    </citation>
    <scope>NUCLEOTIDE SEQUENCE [LARGE SCALE GENOMIC DNA]</scope>
</reference>
<gene>
    <name evidence="2" type="ORF">A3E64_02685</name>
</gene>
<evidence type="ECO:0008006" key="4">
    <source>
        <dbReference type="Google" id="ProtNLM"/>
    </source>
</evidence>
<dbReference type="Proteomes" id="UP000177174">
    <property type="component" value="Unassembled WGS sequence"/>
</dbReference>
<sequence length="174" mass="19221">MNVFKRQVLKQLGIALGVVALAIVIAQIMISQTKATAAKIQNQKSELVFRARATESLAALRSDSDKAEPLFNILNGALPPKDRLINFGPNLIDLAKQNGISLGFNFGTEEPAVAGRPNYIRFAVTGNSSYSNIIRFLQDLEKSRLFIKINSMDVTRQGGLDRFNFIADGQVYYQ</sequence>
<accession>A0A1G1ZK38</accession>
<organism evidence="2 3">
    <name type="scientific">Candidatus Harrisonbacteria bacterium RIFCSPHIGHO2_12_FULL_48_16</name>
    <dbReference type="NCBI Taxonomy" id="1798405"/>
    <lineage>
        <taxon>Bacteria</taxon>
        <taxon>Candidatus Harrisoniibacteriota</taxon>
    </lineage>
</organism>
<protein>
    <recommendedName>
        <fullName evidence="4">Type 4 fimbrial biogenesis protein PilO</fullName>
    </recommendedName>
</protein>
<keyword evidence="1" id="KW-0812">Transmembrane</keyword>
<dbReference type="STRING" id="1798405.A3E64_02685"/>
<name>A0A1G1ZK38_9BACT</name>
<feature type="transmembrane region" description="Helical" evidence="1">
    <location>
        <begin position="12"/>
        <end position="30"/>
    </location>
</feature>
<evidence type="ECO:0000313" key="3">
    <source>
        <dbReference type="Proteomes" id="UP000177174"/>
    </source>
</evidence>
<keyword evidence="1" id="KW-1133">Transmembrane helix</keyword>
<dbReference type="EMBL" id="MHJH01000024">
    <property type="protein sequence ID" value="OGY64197.1"/>
    <property type="molecule type" value="Genomic_DNA"/>
</dbReference>
<evidence type="ECO:0000256" key="1">
    <source>
        <dbReference type="SAM" id="Phobius"/>
    </source>
</evidence>
<proteinExistence type="predicted"/>
<keyword evidence="1" id="KW-0472">Membrane</keyword>
<comment type="caution">
    <text evidence="2">The sequence shown here is derived from an EMBL/GenBank/DDBJ whole genome shotgun (WGS) entry which is preliminary data.</text>
</comment>